<protein>
    <submittedName>
        <fullName evidence="1">Cupin</fullName>
    </submittedName>
</protein>
<reference evidence="1 2" key="1">
    <citation type="submission" date="2023-07" db="EMBL/GenBank/DDBJ databases">
        <authorList>
            <person name="Girao M."/>
            <person name="Carvalho M.F."/>
        </authorList>
    </citation>
    <scope>NUCLEOTIDE SEQUENCE [LARGE SCALE GENOMIC DNA]</scope>
    <source>
        <strain evidence="1 2">YIM65754</strain>
    </source>
</reference>
<dbReference type="SUPFAM" id="SSF51182">
    <property type="entry name" value="RmlC-like cupins"/>
    <property type="match status" value="1"/>
</dbReference>
<evidence type="ECO:0000313" key="2">
    <source>
        <dbReference type="Proteomes" id="UP001336020"/>
    </source>
</evidence>
<dbReference type="EMBL" id="JAUTXY010000015">
    <property type="protein sequence ID" value="MEE2060871.1"/>
    <property type="molecule type" value="Genomic_DNA"/>
</dbReference>
<comment type="caution">
    <text evidence="1">The sequence shown here is derived from an EMBL/GenBank/DDBJ whole genome shotgun (WGS) entry which is preliminary data.</text>
</comment>
<dbReference type="RefSeq" id="WP_330136058.1">
    <property type="nucleotide sequence ID" value="NZ_JAUTXY010000015.1"/>
</dbReference>
<gene>
    <name evidence="1" type="ORF">Q7514_25445</name>
</gene>
<keyword evidence="2" id="KW-1185">Reference proteome</keyword>
<dbReference type="Gene3D" id="2.60.120.10">
    <property type="entry name" value="Jelly Rolls"/>
    <property type="match status" value="1"/>
</dbReference>
<dbReference type="InterPro" id="IPR014710">
    <property type="entry name" value="RmlC-like_jellyroll"/>
</dbReference>
<dbReference type="Proteomes" id="UP001336020">
    <property type="component" value="Unassembled WGS sequence"/>
</dbReference>
<dbReference type="InterPro" id="IPR011051">
    <property type="entry name" value="RmlC_Cupin_sf"/>
</dbReference>
<accession>A0ABU7LH31</accession>
<proteinExistence type="predicted"/>
<name>A0ABU7LH31_9NOCA</name>
<organism evidence="1 2">
    <name type="scientific">Rhodococcus artemisiae</name>
    <dbReference type="NCBI Taxonomy" id="714159"/>
    <lineage>
        <taxon>Bacteria</taxon>
        <taxon>Bacillati</taxon>
        <taxon>Actinomycetota</taxon>
        <taxon>Actinomycetes</taxon>
        <taxon>Mycobacteriales</taxon>
        <taxon>Nocardiaceae</taxon>
        <taxon>Rhodococcus</taxon>
    </lineage>
</organism>
<sequence length="111" mass="11609">MTDTPVSSGTMTVIEGLAHLDVKDGDAPHLEKLVSRPGATVIRMGFAQGQVLKDHRAPAPILVQATSGDVSFSTAEKTVSLVPGVAVHVDEGVMHKLVANADSVVMLTILR</sequence>
<evidence type="ECO:0000313" key="1">
    <source>
        <dbReference type="EMBL" id="MEE2060871.1"/>
    </source>
</evidence>